<dbReference type="Proteomes" id="UP000325134">
    <property type="component" value="Unassembled WGS sequence"/>
</dbReference>
<evidence type="ECO:0000259" key="2">
    <source>
        <dbReference type="Pfam" id="PF07238"/>
    </source>
</evidence>
<evidence type="ECO:0000256" key="1">
    <source>
        <dbReference type="SAM" id="MobiDB-lite"/>
    </source>
</evidence>
<dbReference type="AlphaFoldDB" id="A0A1M4V8U1"/>
<evidence type="ECO:0000313" key="4">
    <source>
        <dbReference type="Proteomes" id="UP000325134"/>
    </source>
</evidence>
<keyword evidence="4" id="KW-1185">Reference proteome</keyword>
<reference evidence="3 4" key="1">
    <citation type="submission" date="2016-11" db="EMBL/GenBank/DDBJ databases">
        <authorList>
            <person name="Varghese N."/>
            <person name="Submissions S."/>
        </authorList>
    </citation>
    <scope>NUCLEOTIDE SEQUENCE [LARGE SCALE GENOMIC DNA]</scope>
    <source>
        <strain evidence="3 4">DSM 29341</strain>
    </source>
</reference>
<feature type="region of interest" description="Disordered" evidence="1">
    <location>
        <begin position="134"/>
        <end position="157"/>
    </location>
</feature>
<dbReference type="SUPFAM" id="SSF141371">
    <property type="entry name" value="PilZ domain-like"/>
    <property type="match status" value="1"/>
</dbReference>
<evidence type="ECO:0000313" key="3">
    <source>
        <dbReference type="EMBL" id="SHE65268.1"/>
    </source>
</evidence>
<organism evidence="3 4">
    <name type="scientific">Ruegeria intermedia</name>
    <dbReference type="NCBI Taxonomy" id="996115"/>
    <lineage>
        <taxon>Bacteria</taxon>
        <taxon>Pseudomonadati</taxon>
        <taxon>Pseudomonadota</taxon>
        <taxon>Alphaproteobacteria</taxon>
        <taxon>Rhodobacterales</taxon>
        <taxon>Roseobacteraceae</taxon>
        <taxon>Ruegeria</taxon>
    </lineage>
</organism>
<accession>A0A1M4V8U1</accession>
<dbReference type="GO" id="GO:0035438">
    <property type="term" value="F:cyclic-di-GMP binding"/>
    <property type="evidence" value="ECO:0007669"/>
    <property type="project" value="InterPro"/>
</dbReference>
<name>A0A1M4V8U1_9RHOB</name>
<dbReference type="RefSeq" id="WP_188127705.1">
    <property type="nucleotide sequence ID" value="NZ_FQVK01000005.1"/>
</dbReference>
<sequence>MARIRTAPGVFLIGHLVAGWAQADHGPSAICAQVSELEVLADQAEAAGRPSDPATTAAKLADLHGKLQETTDLTTLPSAISARNSLKGLVAQGREGDDPLFAQQVTQVLLDHRAFFEAIRASFDCDTVVVQTSGGDSEAAKPETAKAGPPLAPETPEGEHRPLVYNASLVFLSLVLLAFLRRSQEQRRAVRHICHTPAIMQSRNRCTKTYIVDISDSGMRVEAPAEGAERDEIDLFFCGRRLRGRIMWRNTYFAGVQLGKSISERLVNEVVAATVTKSESAQVPTRALPCHTPDCHRSCRLHHPTALSMRQAAAKATALGQRA</sequence>
<dbReference type="Pfam" id="PF07238">
    <property type="entry name" value="PilZ"/>
    <property type="match status" value="1"/>
</dbReference>
<gene>
    <name evidence="3" type="ORF">SAMN05444279_105191</name>
</gene>
<dbReference type="EMBL" id="FQVK01000005">
    <property type="protein sequence ID" value="SHE65268.1"/>
    <property type="molecule type" value="Genomic_DNA"/>
</dbReference>
<protein>
    <submittedName>
        <fullName evidence="3">PilZ domain-containing protein</fullName>
    </submittedName>
</protein>
<dbReference type="InterPro" id="IPR009875">
    <property type="entry name" value="PilZ_domain"/>
</dbReference>
<feature type="domain" description="PilZ" evidence="2">
    <location>
        <begin position="185"/>
        <end position="270"/>
    </location>
</feature>
<proteinExistence type="predicted"/>